<sequence>MLNIYIVRHGQDEDNAKLILNGHRDKMLTALGRQQAKQLAQTLKKIKIDFAGFYVSPLKRAKETAAIIAQGLKLKPAKVLPNLIERDFGIMTGKPTSDIVILCAPRLIMTKEVNYFLNPYGAETFPQLLGRAKKVLAEIKRKHKSGNVLLVTHGDIGKMIFAAYYHLDWLPTIKMFYFKNSDALLLSSGLNPKQAYIAK</sequence>
<name>A0A1J4T993_9BACT</name>
<feature type="active site" description="Proton donor/acceptor" evidence="1">
    <location>
        <position position="85"/>
    </location>
</feature>
<dbReference type="PANTHER" id="PTHR48100">
    <property type="entry name" value="BROAD-SPECIFICITY PHOSPHATASE YOR283W-RELATED"/>
    <property type="match status" value="1"/>
</dbReference>
<dbReference type="InterPro" id="IPR029033">
    <property type="entry name" value="His_PPase_superfam"/>
</dbReference>
<dbReference type="EMBL" id="MNUV01000061">
    <property type="protein sequence ID" value="OIO06783.1"/>
    <property type="molecule type" value="Genomic_DNA"/>
</dbReference>
<feature type="binding site" evidence="2">
    <location>
        <begin position="8"/>
        <end position="15"/>
    </location>
    <ligand>
        <name>substrate</name>
    </ligand>
</feature>
<dbReference type="CDD" id="cd07067">
    <property type="entry name" value="HP_PGM_like"/>
    <property type="match status" value="1"/>
</dbReference>
<evidence type="ECO:0008006" key="5">
    <source>
        <dbReference type="Google" id="ProtNLM"/>
    </source>
</evidence>
<dbReference type="Pfam" id="PF00300">
    <property type="entry name" value="His_Phos_1"/>
    <property type="match status" value="1"/>
</dbReference>
<dbReference type="GO" id="GO:0005829">
    <property type="term" value="C:cytosol"/>
    <property type="evidence" value="ECO:0007669"/>
    <property type="project" value="TreeGrafter"/>
</dbReference>
<accession>A0A1J4T993</accession>
<comment type="caution">
    <text evidence="3">The sequence shown here is derived from an EMBL/GenBank/DDBJ whole genome shotgun (WGS) entry which is preliminary data.</text>
</comment>
<protein>
    <recommendedName>
        <fullName evidence="5">Phosphoglycerate mutase</fullName>
    </recommendedName>
</protein>
<dbReference type="InterPro" id="IPR050275">
    <property type="entry name" value="PGM_Phosphatase"/>
</dbReference>
<dbReference type="InterPro" id="IPR001345">
    <property type="entry name" value="PG/BPGM_mutase_AS"/>
</dbReference>
<dbReference type="Gene3D" id="3.40.50.1240">
    <property type="entry name" value="Phosphoglycerate mutase-like"/>
    <property type="match status" value="1"/>
</dbReference>
<evidence type="ECO:0000313" key="4">
    <source>
        <dbReference type="Proteomes" id="UP000182860"/>
    </source>
</evidence>
<reference evidence="3 4" key="1">
    <citation type="journal article" date="2016" name="Environ. Microbiol.">
        <title>Genomic resolution of a cold subsurface aquifer community provides metabolic insights for novel microbes adapted to high CO concentrations.</title>
        <authorList>
            <person name="Probst A.J."/>
            <person name="Castelle C.J."/>
            <person name="Singh A."/>
            <person name="Brown C.T."/>
            <person name="Anantharaman K."/>
            <person name="Sharon I."/>
            <person name="Hug L.A."/>
            <person name="Burstein D."/>
            <person name="Emerson J.B."/>
            <person name="Thomas B.C."/>
            <person name="Banfield J.F."/>
        </authorList>
    </citation>
    <scope>NUCLEOTIDE SEQUENCE [LARGE SCALE GENOMIC DNA]</scope>
    <source>
        <strain evidence="3">CG1_02_41_21</strain>
    </source>
</reference>
<organism evidence="3 4">
    <name type="scientific">Candidatus Falkowbacteria bacterium CG1_02_41_21</name>
    <dbReference type="NCBI Taxonomy" id="1805147"/>
    <lineage>
        <taxon>Bacteria</taxon>
        <taxon>Candidatus Falkowiibacteriota</taxon>
    </lineage>
</organism>
<dbReference type="PROSITE" id="PS00175">
    <property type="entry name" value="PG_MUTASE"/>
    <property type="match status" value="1"/>
</dbReference>
<evidence type="ECO:0000256" key="2">
    <source>
        <dbReference type="PIRSR" id="PIRSR613078-2"/>
    </source>
</evidence>
<feature type="binding site" evidence="2">
    <location>
        <position position="60"/>
    </location>
    <ligand>
        <name>substrate</name>
    </ligand>
</feature>
<dbReference type="GO" id="GO:0016791">
    <property type="term" value="F:phosphatase activity"/>
    <property type="evidence" value="ECO:0007669"/>
    <property type="project" value="TreeGrafter"/>
</dbReference>
<dbReference type="InterPro" id="IPR013078">
    <property type="entry name" value="His_Pase_superF_clade-1"/>
</dbReference>
<dbReference type="SMART" id="SM00855">
    <property type="entry name" value="PGAM"/>
    <property type="match status" value="1"/>
</dbReference>
<dbReference type="PANTHER" id="PTHR48100:SF44">
    <property type="entry name" value="PHOSPHATASE C1620.13-RELATED"/>
    <property type="match status" value="1"/>
</dbReference>
<proteinExistence type="predicted"/>
<dbReference type="AlphaFoldDB" id="A0A1J4T993"/>
<gene>
    <name evidence="3" type="ORF">AUJ35_03345</name>
</gene>
<dbReference type="SUPFAM" id="SSF53254">
    <property type="entry name" value="Phosphoglycerate mutase-like"/>
    <property type="match status" value="1"/>
</dbReference>
<evidence type="ECO:0000313" key="3">
    <source>
        <dbReference type="EMBL" id="OIO06783.1"/>
    </source>
</evidence>
<feature type="active site" description="Tele-phosphohistidine intermediate" evidence="1">
    <location>
        <position position="9"/>
    </location>
</feature>
<dbReference type="Proteomes" id="UP000182860">
    <property type="component" value="Unassembled WGS sequence"/>
</dbReference>
<dbReference type="PIRSF" id="PIRSF000709">
    <property type="entry name" value="6PFK_2-Ptase"/>
    <property type="match status" value="1"/>
</dbReference>
<evidence type="ECO:0000256" key="1">
    <source>
        <dbReference type="PIRSR" id="PIRSR613078-1"/>
    </source>
</evidence>